<organism evidence="1 2">
    <name type="scientific">Rhododendron molle</name>
    <name type="common">Chinese azalea</name>
    <name type="synonym">Azalea mollis</name>
    <dbReference type="NCBI Taxonomy" id="49168"/>
    <lineage>
        <taxon>Eukaryota</taxon>
        <taxon>Viridiplantae</taxon>
        <taxon>Streptophyta</taxon>
        <taxon>Embryophyta</taxon>
        <taxon>Tracheophyta</taxon>
        <taxon>Spermatophyta</taxon>
        <taxon>Magnoliopsida</taxon>
        <taxon>eudicotyledons</taxon>
        <taxon>Gunneridae</taxon>
        <taxon>Pentapetalae</taxon>
        <taxon>asterids</taxon>
        <taxon>Ericales</taxon>
        <taxon>Ericaceae</taxon>
        <taxon>Ericoideae</taxon>
        <taxon>Rhodoreae</taxon>
        <taxon>Rhododendron</taxon>
    </lineage>
</organism>
<sequence length="154" mass="17331">MSVVSIKLEPLFLYLAIREEKQSSVALQLYENSTFYKKEKLTVAMLISIPPDATNLETESQYMILTKERKSSASAIVILYKEDKNSLNILVPGLSPLSLNFGTLHSPVDKKLLRYPMERRSITMFISNIGIAEAENRTNLVIGIASSWTSVYDP</sequence>
<proteinExistence type="predicted"/>
<reference evidence="1" key="1">
    <citation type="submission" date="2022-02" db="EMBL/GenBank/DDBJ databases">
        <title>Plant Genome Project.</title>
        <authorList>
            <person name="Zhang R.-G."/>
        </authorList>
    </citation>
    <scope>NUCLEOTIDE SEQUENCE</scope>
    <source>
        <strain evidence="1">AT1</strain>
    </source>
</reference>
<keyword evidence="2" id="KW-1185">Reference proteome</keyword>
<dbReference type="Proteomes" id="UP001062846">
    <property type="component" value="Chromosome 11"/>
</dbReference>
<name>A0ACC0LSJ4_RHOML</name>
<evidence type="ECO:0000313" key="1">
    <source>
        <dbReference type="EMBL" id="KAI8531753.1"/>
    </source>
</evidence>
<protein>
    <submittedName>
        <fullName evidence="1">Uncharacterized protein</fullName>
    </submittedName>
</protein>
<evidence type="ECO:0000313" key="2">
    <source>
        <dbReference type="Proteomes" id="UP001062846"/>
    </source>
</evidence>
<dbReference type="EMBL" id="CM046398">
    <property type="protein sequence ID" value="KAI8531753.1"/>
    <property type="molecule type" value="Genomic_DNA"/>
</dbReference>
<gene>
    <name evidence="1" type="ORF">RHMOL_Rhmol11G0160100</name>
</gene>
<comment type="caution">
    <text evidence="1">The sequence shown here is derived from an EMBL/GenBank/DDBJ whole genome shotgun (WGS) entry which is preliminary data.</text>
</comment>
<accession>A0ACC0LSJ4</accession>